<dbReference type="AlphaFoldDB" id="K0KM64"/>
<feature type="chain" id="PRO_5003834402" evidence="1">
    <location>
        <begin position="22"/>
        <end position="241"/>
    </location>
</feature>
<feature type="signal peptide" evidence="1">
    <location>
        <begin position="1"/>
        <end position="21"/>
    </location>
</feature>
<dbReference type="InterPro" id="IPR036610">
    <property type="entry name" value="PEBP-like_sf"/>
</dbReference>
<proteinExistence type="predicted"/>
<dbReference type="PANTHER" id="PTHR11362:SF82">
    <property type="entry name" value="PHOSPHATIDYLETHANOLAMINE-BINDING PROTEIN 4"/>
    <property type="match status" value="1"/>
</dbReference>
<reference evidence="2 3" key="1">
    <citation type="journal article" date="2012" name="Eukaryot. Cell">
        <title>Draft genome sequence of Wickerhamomyces ciferrii NRRL Y-1031 F-60-10.</title>
        <authorList>
            <person name="Schneider J."/>
            <person name="Andrea H."/>
            <person name="Blom J."/>
            <person name="Jaenicke S."/>
            <person name="Ruckert C."/>
            <person name="Schorsch C."/>
            <person name="Szczepanowski R."/>
            <person name="Farwick M."/>
            <person name="Goesmann A."/>
            <person name="Puhler A."/>
            <person name="Schaffer S."/>
            <person name="Tauch A."/>
            <person name="Kohler T."/>
            <person name="Brinkrolf K."/>
        </authorList>
    </citation>
    <scope>NUCLEOTIDE SEQUENCE [LARGE SCALE GENOMIC DNA]</scope>
    <source>
        <strain evidence="3">ATCC 14091 / BCRC 22168 / CBS 111 / JCM 3599 / NBRC 0793 / NRRL Y-1031 F-60-10</strain>
    </source>
</reference>
<dbReference type="EMBL" id="CAIF01000241">
    <property type="protein sequence ID" value="CCH46340.1"/>
    <property type="molecule type" value="Genomic_DNA"/>
</dbReference>
<dbReference type="STRING" id="1206466.K0KM64"/>
<dbReference type="HOGENOM" id="CLU_1152509_0_0_1"/>
<protein>
    <submittedName>
        <fullName evidence="2">54S ribosomal protein L35, mitochondrial</fullName>
    </submittedName>
</protein>
<keyword evidence="2" id="KW-0687">Ribonucleoprotein</keyword>
<dbReference type="InParanoid" id="K0KM64"/>
<keyword evidence="3" id="KW-1185">Reference proteome</keyword>
<dbReference type="InterPro" id="IPR035810">
    <property type="entry name" value="PEBP_euk"/>
</dbReference>
<keyword evidence="2" id="KW-0689">Ribosomal protein</keyword>
<gene>
    <name evidence="2" type="ORF">BN7_5933</name>
</gene>
<dbReference type="CDD" id="cd00866">
    <property type="entry name" value="PEBP_euk"/>
    <property type="match status" value="1"/>
</dbReference>
<dbReference type="Pfam" id="PF01161">
    <property type="entry name" value="PBP"/>
    <property type="match status" value="1"/>
</dbReference>
<dbReference type="Gene3D" id="3.90.280.10">
    <property type="entry name" value="PEBP-like"/>
    <property type="match status" value="1"/>
</dbReference>
<keyword evidence="1" id="KW-0732">Signal</keyword>
<dbReference type="PANTHER" id="PTHR11362">
    <property type="entry name" value="PHOSPHATIDYLETHANOLAMINE-BINDING PROTEIN"/>
    <property type="match status" value="1"/>
</dbReference>
<evidence type="ECO:0000313" key="2">
    <source>
        <dbReference type="EMBL" id="CCH46340.1"/>
    </source>
</evidence>
<evidence type="ECO:0000313" key="3">
    <source>
        <dbReference type="Proteomes" id="UP000009328"/>
    </source>
</evidence>
<comment type="caution">
    <text evidence="2">The sequence shown here is derived from an EMBL/GenBank/DDBJ whole genome shotgun (WGS) entry which is preliminary data.</text>
</comment>
<dbReference type="InterPro" id="IPR008914">
    <property type="entry name" value="PEBP"/>
</dbReference>
<sequence length="241" mass="28167">MTVISCLFVLIIQIIIVINCAGPEIPLNLYRIEPDFKFRSIGIKKELEHSKVLYDYLYHWKPPGELNIEFNEQHSEVVTYGNYISPLDTLEPPTEIEYLSFFPLSKNFVNELYTLVLDGIDKEGYETSHAIWVNIPFDKDDFESVQLESGKSTFRFKVNLKHAGDLLRFVGPRPLKDTGVHQYVFILFRQPHGWFPKHKLRQRENWGTDHKDHYGVSSWANYYDLQPLGVNFFTSSNEGLF</sequence>
<dbReference type="Proteomes" id="UP000009328">
    <property type="component" value="Unassembled WGS sequence"/>
</dbReference>
<name>K0KM64_WICCF</name>
<dbReference type="GO" id="GO:0005840">
    <property type="term" value="C:ribosome"/>
    <property type="evidence" value="ECO:0007669"/>
    <property type="project" value="UniProtKB-KW"/>
</dbReference>
<organism evidence="2 3">
    <name type="scientific">Wickerhamomyces ciferrii (strain ATCC 14091 / BCRC 22168 / CBS 111 / JCM 3599 / NBRC 0793 / NRRL Y-1031 F-60-10)</name>
    <name type="common">Yeast</name>
    <name type="synonym">Pichia ciferrii</name>
    <dbReference type="NCBI Taxonomy" id="1206466"/>
    <lineage>
        <taxon>Eukaryota</taxon>
        <taxon>Fungi</taxon>
        <taxon>Dikarya</taxon>
        <taxon>Ascomycota</taxon>
        <taxon>Saccharomycotina</taxon>
        <taxon>Saccharomycetes</taxon>
        <taxon>Phaffomycetales</taxon>
        <taxon>Wickerhamomycetaceae</taxon>
        <taxon>Wickerhamomyces</taxon>
    </lineage>
</organism>
<accession>K0KM64</accession>
<evidence type="ECO:0000256" key="1">
    <source>
        <dbReference type="SAM" id="SignalP"/>
    </source>
</evidence>
<dbReference type="SUPFAM" id="SSF49777">
    <property type="entry name" value="PEBP-like"/>
    <property type="match status" value="1"/>
</dbReference>